<name>A0ABQ9KBX2_HEVBR</name>
<keyword evidence="8" id="KW-0010">Activator</keyword>
<dbReference type="Proteomes" id="UP001174677">
    <property type="component" value="Unassembled WGS sequence"/>
</dbReference>
<reference evidence="11 12" key="1">
    <citation type="journal article" date="2023" name="Plant Biotechnol. J.">
        <title>Chromosome-level wild Hevea brasiliensis genome provides new tools for genomic-assisted breeding and valuable loci to elevate rubber yield.</title>
        <authorList>
            <person name="Cheng H."/>
            <person name="Song X."/>
            <person name="Hu Y."/>
            <person name="Wu T."/>
            <person name="Yang Q."/>
            <person name="An Z."/>
            <person name="Feng S."/>
            <person name="Deng Z."/>
            <person name="Wu W."/>
            <person name="Zeng X."/>
            <person name="Tu M."/>
            <person name="Wang X."/>
            <person name="Huang H."/>
        </authorList>
    </citation>
    <scope>NUCLEOTIDE SEQUENCE [LARGE SCALE GENOMIC DNA]</scope>
    <source>
        <strain evidence="11">MT/VB/25A 57/8</strain>
    </source>
</reference>
<keyword evidence="9" id="KW-0539">Nucleus</keyword>
<keyword evidence="10" id="KW-0927">Auxin signaling pathway</keyword>
<organism evidence="11 12">
    <name type="scientific">Hevea brasiliensis</name>
    <name type="common">Para rubber tree</name>
    <name type="synonym">Siphonia brasiliensis</name>
    <dbReference type="NCBI Taxonomy" id="3981"/>
    <lineage>
        <taxon>Eukaryota</taxon>
        <taxon>Viridiplantae</taxon>
        <taxon>Streptophyta</taxon>
        <taxon>Embryophyta</taxon>
        <taxon>Tracheophyta</taxon>
        <taxon>Spermatophyta</taxon>
        <taxon>Magnoliopsida</taxon>
        <taxon>eudicotyledons</taxon>
        <taxon>Gunneridae</taxon>
        <taxon>Pentapetalae</taxon>
        <taxon>rosids</taxon>
        <taxon>fabids</taxon>
        <taxon>Malpighiales</taxon>
        <taxon>Euphorbiaceae</taxon>
        <taxon>Crotonoideae</taxon>
        <taxon>Micrandreae</taxon>
        <taxon>Hevea</taxon>
    </lineage>
</organism>
<evidence type="ECO:0000313" key="11">
    <source>
        <dbReference type="EMBL" id="KAJ9132815.1"/>
    </source>
</evidence>
<dbReference type="NCBIfam" id="TIGR01624">
    <property type="entry name" value="LRP1_Cterm"/>
    <property type="match status" value="1"/>
</dbReference>
<keyword evidence="6" id="KW-0073">Auxin biosynthesis</keyword>
<gene>
    <name evidence="11" type="ORF">P3X46_033647</name>
</gene>
<evidence type="ECO:0000256" key="3">
    <source>
        <dbReference type="ARBA" id="ARBA00022473"/>
    </source>
</evidence>
<evidence type="ECO:0000256" key="2">
    <source>
        <dbReference type="ARBA" id="ARBA00006911"/>
    </source>
</evidence>
<keyword evidence="7" id="KW-0238">DNA-binding</keyword>
<keyword evidence="4" id="KW-0479">Metal-binding</keyword>
<dbReference type="EMBL" id="JARPOI010000019">
    <property type="protein sequence ID" value="KAJ9132815.1"/>
    <property type="molecule type" value="Genomic_DNA"/>
</dbReference>
<dbReference type="InterPro" id="IPR006511">
    <property type="entry name" value="SHI_C"/>
</dbReference>
<evidence type="ECO:0000256" key="1">
    <source>
        <dbReference type="ARBA" id="ARBA00004123"/>
    </source>
</evidence>
<dbReference type="InterPro" id="IPR006510">
    <property type="entry name" value="Znf_LRP1"/>
</dbReference>
<evidence type="ECO:0000256" key="5">
    <source>
        <dbReference type="ARBA" id="ARBA00022833"/>
    </source>
</evidence>
<accession>A0ABQ9KBX2</accession>
<evidence type="ECO:0000256" key="9">
    <source>
        <dbReference type="ARBA" id="ARBA00023242"/>
    </source>
</evidence>
<keyword evidence="5" id="KW-0862">Zinc</keyword>
<evidence type="ECO:0000256" key="10">
    <source>
        <dbReference type="ARBA" id="ARBA00023294"/>
    </source>
</evidence>
<evidence type="ECO:0000256" key="4">
    <source>
        <dbReference type="ARBA" id="ARBA00022723"/>
    </source>
</evidence>
<protein>
    <submittedName>
        <fullName evidence="11">Uncharacterized protein</fullName>
    </submittedName>
</protein>
<evidence type="ECO:0000313" key="12">
    <source>
        <dbReference type="Proteomes" id="UP001174677"/>
    </source>
</evidence>
<dbReference type="InterPro" id="IPR007818">
    <property type="entry name" value="SHI"/>
</dbReference>
<sequence>MMMREGGLGGQRCQDCGNQAKKDCIYMRCRTCCKSKGFPCETHVKSTWIPAYKRRQRPQNLASSSVAAAVLSMQQQHPPEHNPKRLRRNLLTGLEVGNFPAQVKTMATFRCFRVSSIDEAEDQFAYKTSVSIGGHIFKGILYDQGPDLESSSSYLQDPNLTIAGALTAATALASTSSSVAADSLATSYPFPLNAFMSGTQLFLHPKS</sequence>
<proteinExistence type="inferred from homology"/>
<keyword evidence="12" id="KW-1185">Reference proteome</keyword>
<evidence type="ECO:0000256" key="6">
    <source>
        <dbReference type="ARBA" id="ARBA00023070"/>
    </source>
</evidence>
<dbReference type="PANTHER" id="PTHR31604:SF16">
    <property type="entry name" value="PROTEIN SHI RELATED SEQUENCE 3"/>
    <property type="match status" value="1"/>
</dbReference>
<comment type="similarity">
    <text evidence="2">Belongs to the SHI protein family.</text>
</comment>
<evidence type="ECO:0000256" key="8">
    <source>
        <dbReference type="ARBA" id="ARBA00023159"/>
    </source>
</evidence>
<comment type="caution">
    <text evidence="11">The sequence shown here is derived from an EMBL/GenBank/DDBJ whole genome shotgun (WGS) entry which is preliminary data.</text>
</comment>
<keyword evidence="3" id="KW-0217">Developmental protein</keyword>
<dbReference type="NCBIfam" id="TIGR01623">
    <property type="entry name" value="put_zinc_LRP1"/>
    <property type="match status" value="1"/>
</dbReference>
<dbReference type="PANTHER" id="PTHR31604">
    <property type="entry name" value="PROTEIN LATERAL ROOT PRIMORDIUM 1"/>
    <property type="match status" value="1"/>
</dbReference>
<evidence type="ECO:0000256" key="7">
    <source>
        <dbReference type="ARBA" id="ARBA00023125"/>
    </source>
</evidence>
<comment type="subcellular location">
    <subcellularLocation>
        <location evidence="1">Nucleus</location>
    </subcellularLocation>
</comment>
<dbReference type="Pfam" id="PF05142">
    <property type="entry name" value="DUF702"/>
    <property type="match status" value="1"/>
</dbReference>